<evidence type="ECO:0000313" key="1">
    <source>
        <dbReference type="EMBL" id="QHU22008.1"/>
    </source>
</evidence>
<name>A0A6C0L0D4_9ZZZZ</name>
<organism evidence="1">
    <name type="scientific">viral metagenome</name>
    <dbReference type="NCBI Taxonomy" id="1070528"/>
    <lineage>
        <taxon>unclassified sequences</taxon>
        <taxon>metagenomes</taxon>
        <taxon>organismal metagenomes</taxon>
    </lineage>
</organism>
<dbReference type="Gene3D" id="1.25.40.10">
    <property type="entry name" value="Tetratricopeptide repeat domain"/>
    <property type="match status" value="1"/>
</dbReference>
<proteinExistence type="predicted"/>
<dbReference type="SUPFAM" id="SSF53448">
    <property type="entry name" value="Nucleotide-diphospho-sugar transferases"/>
    <property type="match status" value="1"/>
</dbReference>
<dbReference type="Gene3D" id="3.90.550.10">
    <property type="entry name" value="Spore Coat Polysaccharide Biosynthesis Protein SpsA, Chain A"/>
    <property type="match status" value="1"/>
</dbReference>
<dbReference type="InterPro" id="IPR029044">
    <property type="entry name" value="Nucleotide-diphossugar_trans"/>
</dbReference>
<reference evidence="1" key="1">
    <citation type="journal article" date="2020" name="Nature">
        <title>Giant virus diversity and host interactions through global metagenomics.</title>
        <authorList>
            <person name="Schulz F."/>
            <person name="Roux S."/>
            <person name="Paez-Espino D."/>
            <person name="Jungbluth S."/>
            <person name="Walsh D.A."/>
            <person name="Denef V.J."/>
            <person name="McMahon K.D."/>
            <person name="Konstantinidis K.T."/>
            <person name="Eloe-Fadrosh E.A."/>
            <person name="Kyrpides N.C."/>
            <person name="Woyke T."/>
        </authorList>
    </citation>
    <scope>NUCLEOTIDE SEQUENCE</scope>
    <source>
        <strain evidence="1">GVMAG-S-3300013286-35</strain>
    </source>
</reference>
<protein>
    <recommendedName>
        <fullName evidence="2">Glycosyltransferase 2-like domain-containing protein</fullName>
    </recommendedName>
</protein>
<dbReference type="EMBL" id="MN740994">
    <property type="protein sequence ID" value="QHU22008.1"/>
    <property type="molecule type" value="Genomic_DNA"/>
</dbReference>
<accession>A0A6C0L0D4</accession>
<dbReference type="PANTHER" id="PTHR43630">
    <property type="entry name" value="POLY-BETA-1,6-N-ACETYL-D-GLUCOSAMINE SYNTHASE"/>
    <property type="match status" value="1"/>
</dbReference>
<dbReference type="AlphaFoldDB" id="A0A6C0L0D4"/>
<dbReference type="InterPro" id="IPR011990">
    <property type="entry name" value="TPR-like_helical_dom_sf"/>
</dbReference>
<dbReference type="PANTHER" id="PTHR43630:SF2">
    <property type="entry name" value="GLYCOSYLTRANSFERASE"/>
    <property type="match status" value="1"/>
</dbReference>
<evidence type="ECO:0008006" key="2">
    <source>
        <dbReference type="Google" id="ProtNLM"/>
    </source>
</evidence>
<sequence length="481" mass="56175">MKLFYGISSLKIDITESALSKCVSDSILHIPTGSDMRDGLFTDPLFGVHKFIYIEGEVTAILDEYTDIHINLKTNTVIKPKSKYRLDPALLVNGVYKPKLCLGFVCKNEAPVILDLLNSTYKYISYWVICDTGSTDDTVAIIKKFYEEKGIPGELYVDEWVHFQHNKSLLFERCYQKMDYILHIDADDMLEGNFNFEITEHKSSFYLNSIAAGTLNYKSTHLFNSNLQWRFLGVAHTICKYLDKDVDIESGDLSDKDFYIKIRSGGARAKDPKKFLKDALALQGQFFETLYDDPHQLNSRSAFYTAQSYHDQGMYKESIQWYRLYTKLKNTWIEEYFESHKKIAELYMNLNFDLSKIIEQVDLVNTICVDRAEISFTFGRYLNNINKNELAYKYLSHARKMDFDTIKNKYILFLFKHCYGKYINDELAVACYHTQRYAESIKYIKEIIDDPEFADQRPRLLENLNFALKETEKDVSVVMYV</sequence>